<name>A0A1P8EEK7_9GAMM</name>
<dbReference type="Proteomes" id="UP001256400">
    <property type="component" value="Chromosome"/>
</dbReference>
<dbReference type="eggNOG" id="COG3255">
    <property type="taxonomic scope" value="Bacteria"/>
</dbReference>
<accession>A0A1P8EEK7</accession>
<dbReference type="InterPro" id="IPR036527">
    <property type="entry name" value="SCP2_sterol-bd_dom_sf"/>
</dbReference>
<protein>
    <submittedName>
        <fullName evidence="2">SCP-2 sterol transfer family protein</fullName>
    </submittedName>
    <submittedName>
        <fullName evidence="3">SCP2 sterol-binding domain-containing protein</fullName>
    </submittedName>
</protein>
<proteinExistence type="predicted"/>
<dbReference type="InterPro" id="IPR003033">
    <property type="entry name" value="SCP2_sterol-bd_dom"/>
</dbReference>
<dbReference type="KEGG" id="asol:BEN76_00870"/>
<sequence length="127" mass="13866">MPAFLTDDWFTTVEKLSADAGDLNLPPALANLAINLVVANADNTTEVSLENGKIHKGLSPNAKTTLNMDAETLRKVFLEFDMAAAMQAFMTGKIKVQGDMSQLMALQTAKPSQEQKDLFKRVLEHTA</sequence>
<dbReference type="AlphaFoldDB" id="A0A1P8EEK7"/>
<reference evidence="3" key="2">
    <citation type="submission" date="2023-09" db="EMBL/GenBank/DDBJ databases">
        <title>Acinetobacter soli.</title>
        <authorList>
            <person name="Kim B."/>
            <person name="Kim D."/>
            <person name="Park D."/>
        </authorList>
    </citation>
    <scope>NUCLEOTIDE SEQUENCE</scope>
    <source>
        <strain evidence="3">2023.05</strain>
    </source>
</reference>
<dbReference type="Pfam" id="PF02036">
    <property type="entry name" value="SCP2"/>
    <property type="match status" value="1"/>
</dbReference>
<evidence type="ECO:0000259" key="1">
    <source>
        <dbReference type="Pfam" id="PF02036"/>
    </source>
</evidence>
<dbReference type="Proteomes" id="UP000185674">
    <property type="component" value="Chromosome"/>
</dbReference>
<feature type="domain" description="SCP2" evidence="1">
    <location>
        <begin position="34"/>
        <end position="108"/>
    </location>
</feature>
<dbReference type="RefSeq" id="WP_004939712.1">
    <property type="nucleotide sequence ID" value="NZ_BBNM01000001.1"/>
</dbReference>
<gene>
    <name evidence="2" type="ORF">BEN76_00870</name>
    <name evidence="3" type="ORF">RHP80_08265</name>
</gene>
<dbReference type="Gene3D" id="3.30.1050.10">
    <property type="entry name" value="SCP2 sterol-binding domain"/>
    <property type="match status" value="1"/>
</dbReference>
<dbReference type="EMBL" id="CP134206">
    <property type="protein sequence ID" value="WND04236.1"/>
    <property type="molecule type" value="Genomic_DNA"/>
</dbReference>
<dbReference type="SUPFAM" id="SSF55718">
    <property type="entry name" value="SCP-like"/>
    <property type="match status" value="1"/>
</dbReference>
<evidence type="ECO:0000313" key="4">
    <source>
        <dbReference type="Proteomes" id="UP000185674"/>
    </source>
</evidence>
<evidence type="ECO:0000313" key="2">
    <source>
        <dbReference type="EMBL" id="APV34641.1"/>
    </source>
</evidence>
<dbReference type="GeneID" id="67511872"/>
<evidence type="ECO:0000313" key="3">
    <source>
        <dbReference type="EMBL" id="WND04236.1"/>
    </source>
</evidence>
<organism evidence="2 4">
    <name type="scientific">Acinetobacter soli</name>
    <dbReference type="NCBI Taxonomy" id="487316"/>
    <lineage>
        <taxon>Bacteria</taxon>
        <taxon>Pseudomonadati</taxon>
        <taxon>Pseudomonadota</taxon>
        <taxon>Gammaproteobacteria</taxon>
        <taxon>Moraxellales</taxon>
        <taxon>Moraxellaceae</taxon>
        <taxon>Acinetobacter</taxon>
    </lineage>
</organism>
<reference evidence="2 4" key="1">
    <citation type="submission" date="2016-08" db="EMBL/GenBank/DDBJ databases">
        <title>Complete genome sequence of Acinetobacter baylyi strain GFJ2.</title>
        <authorList>
            <person name="Tabata M."/>
            <person name="Kuboki S."/>
            <person name="Gibu N."/>
            <person name="Kinouchi Y."/>
            <person name="Vangnai A."/>
            <person name="Kasai D."/>
            <person name="Fukuda M."/>
        </authorList>
    </citation>
    <scope>NUCLEOTIDE SEQUENCE [LARGE SCALE GENOMIC DNA]</scope>
    <source>
        <strain evidence="2 4">GFJ2</strain>
    </source>
</reference>
<dbReference type="EMBL" id="CP016896">
    <property type="protein sequence ID" value="APV34641.1"/>
    <property type="molecule type" value="Genomic_DNA"/>
</dbReference>